<accession>A0A5E8CMI0</accession>
<proteinExistence type="predicted"/>
<keyword evidence="1" id="KW-0472">Membrane</keyword>
<sequence>MSNLEEFKWFINNRTQEELLDTAQKLQEIDFTLNHIKRFVLNKNFSNNDIHILKQKLNKLSIFKLHGVSNKTLYKLCHKFKDIGKQTGGVIGELRTVKSPGLFYENPSAVPFTRKLDQFNLVLDILSFIPYYGSIAALSAFILYFIRGDYEDATFSLISAIQPLGPYLSVPTKYIFKYFENKQPNFRKYYRSLTSLRQATKELESFKIANTNLNNPMNDDFEYEIYDP</sequence>
<dbReference type="CDD" id="cd20745">
    <property type="entry name" value="FIX_RhsA_AHH_HNH-like"/>
    <property type="match status" value="1"/>
</dbReference>
<gene>
    <name evidence="2" type="ORF">CPAV1605_1251</name>
</gene>
<name>A0A5E8CMI0_9ZZZZ</name>
<keyword evidence="1" id="KW-0812">Transmembrane</keyword>
<dbReference type="EMBL" id="CABVLZ010000004">
    <property type="protein sequence ID" value="VVU95500.1"/>
    <property type="molecule type" value="Genomic_DNA"/>
</dbReference>
<evidence type="ECO:0000313" key="2">
    <source>
        <dbReference type="EMBL" id="VVU95500.1"/>
    </source>
</evidence>
<evidence type="ECO:0000256" key="1">
    <source>
        <dbReference type="SAM" id="Phobius"/>
    </source>
</evidence>
<keyword evidence="1" id="KW-1133">Transmembrane helix</keyword>
<feature type="transmembrane region" description="Helical" evidence="1">
    <location>
        <begin position="121"/>
        <end position="146"/>
    </location>
</feature>
<reference evidence="2" key="1">
    <citation type="submission" date="2019-09" db="EMBL/GenBank/DDBJ databases">
        <authorList>
            <person name="Needham M D."/>
        </authorList>
    </citation>
    <scope>NUCLEOTIDE SEQUENCE</scope>
</reference>
<protein>
    <submittedName>
        <fullName evidence="2">Uncharacterized protein</fullName>
    </submittedName>
</protein>
<dbReference type="AlphaFoldDB" id="A0A5E8CMI0"/>
<organism evidence="2">
    <name type="scientific">seawater metagenome</name>
    <dbReference type="NCBI Taxonomy" id="1561972"/>
    <lineage>
        <taxon>unclassified sequences</taxon>
        <taxon>metagenomes</taxon>
        <taxon>ecological metagenomes</taxon>
    </lineage>
</organism>